<accession>A0A392LYQ5</accession>
<protein>
    <submittedName>
        <fullName evidence="2">Uncharacterized protein</fullName>
    </submittedName>
</protein>
<dbReference type="AlphaFoldDB" id="A0A392LYQ5"/>
<name>A0A392LYQ5_9FABA</name>
<feature type="region of interest" description="Disordered" evidence="1">
    <location>
        <begin position="81"/>
        <end position="102"/>
    </location>
</feature>
<dbReference type="Proteomes" id="UP000265520">
    <property type="component" value="Unassembled WGS sequence"/>
</dbReference>
<dbReference type="EMBL" id="LXQA010000636">
    <property type="protein sequence ID" value="MCH80055.1"/>
    <property type="molecule type" value="Genomic_DNA"/>
</dbReference>
<gene>
    <name evidence="2" type="ORF">A2U01_0000817</name>
</gene>
<proteinExistence type="predicted"/>
<feature type="region of interest" description="Disordered" evidence="1">
    <location>
        <begin position="42"/>
        <end position="69"/>
    </location>
</feature>
<sequence length="102" mass="10627">DNSTAESIVQQNVEPECPATDADFADGDNIVIPTFSLSASDEIDPDLLGMKTPSKRSGNDLMSTSQDAEVEDVVGAKASSTKMLKGAGKATGKKGLKVPKKE</sequence>
<evidence type="ECO:0000256" key="1">
    <source>
        <dbReference type="SAM" id="MobiDB-lite"/>
    </source>
</evidence>
<evidence type="ECO:0000313" key="3">
    <source>
        <dbReference type="Proteomes" id="UP000265520"/>
    </source>
</evidence>
<comment type="caution">
    <text evidence="2">The sequence shown here is derived from an EMBL/GenBank/DDBJ whole genome shotgun (WGS) entry which is preliminary data.</text>
</comment>
<reference evidence="2 3" key="1">
    <citation type="journal article" date="2018" name="Front. Plant Sci.">
        <title>Red Clover (Trifolium pratense) and Zigzag Clover (T. medium) - A Picture of Genomic Similarities and Differences.</title>
        <authorList>
            <person name="Dluhosova J."/>
            <person name="Istvanek J."/>
            <person name="Nedelnik J."/>
            <person name="Repkova J."/>
        </authorList>
    </citation>
    <scope>NUCLEOTIDE SEQUENCE [LARGE SCALE GENOMIC DNA]</scope>
    <source>
        <strain evidence="3">cv. 10/8</strain>
        <tissue evidence="2">Leaf</tissue>
    </source>
</reference>
<keyword evidence="3" id="KW-1185">Reference proteome</keyword>
<feature type="compositionally biased region" description="Low complexity" evidence="1">
    <location>
        <begin position="81"/>
        <end position="90"/>
    </location>
</feature>
<feature type="compositionally biased region" description="Basic residues" evidence="1">
    <location>
        <begin position="91"/>
        <end position="102"/>
    </location>
</feature>
<evidence type="ECO:0000313" key="2">
    <source>
        <dbReference type="EMBL" id="MCH80055.1"/>
    </source>
</evidence>
<organism evidence="2 3">
    <name type="scientific">Trifolium medium</name>
    <dbReference type="NCBI Taxonomy" id="97028"/>
    <lineage>
        <taxon>Eukaryota</taxon>
        <taxon>Viridiplantae</taxon>
        <taxon>Streptophyta</taxon>
        <taxon>Embryophyta</taxon>
        <taxon>Tracheophyta</taxon>
        <taxon>Spermatophyta</taxon>
        <taxon>Magnoliopsida</taxon>
        <taxon>eudicotyledons</taxon>
        <taxon>Gunneridae</taxon>
        <taxon>Pentapetalae</taxon>
        <taxon>rosids</taxon>
        <taxon>fabids</taxon>
        <taxon>Fabales</taxon>
        <taxon>Fabaceae</taxon>
        <taxon>Papilionoideae</taxon>
        <taxon>50 kb inversion clade</taxon>
        <taxon>NPAAA clade</taxon>
        <taxon>Hologalegina</taxon>
        <taxon>IRL clade</taxon>
        <taxon>Trifolieae</taxon>
        <taxon>Trifolium</taxon>
    </lineage>
</organism>
<feature type="non-terminal residue" evidence="2">
    <location>
        <position position="1"/>
    </location>
</feature>